<keyword evidence="4" id="KW-0472">Membrane</keyword>
<dbReference type="InterPro" id="IPR001173">
    <property type="entry name" value="Glyco_trans_2-like"/>
</dbReference>
<comment type="similarity">
    <text evidence="1">Belongs to the glycosyltransferase 2 family.</text>
</comment>
<evidence type="ECO:0000256" key="1">
    <source>
        <dbReference type="ARBA" id="ARBA00006739"/>
    </source>
</evidence>
<comment type="caution">
    <text evidence="6">The sequence shown here is derived from an EMBL/GenBank/DDBJ whole genome shotgun (WGS) entry which is preliminary data.</text>
</comment>
<dbReference type="Pfam" id="PF00535">
    <property type="entry name" value="Glycos_transf_2"/>
    <property type="match status" value="1"/>
</dbReference>
<dbReference type="EC" id="2.4.-.-" evidence="6"/>
<evidence type="ECO:0000256" key="4">
    <source>
        <dbReference type="SAM" id="Phobius"/>
    </source>
</evidence>
<keyword evidence="7" id="KW-1185">Reference proteome</keyword>
<dbReference type="Gene3D" id="3.90.550.10">
    <property type="entry name" value="Spore Coat Polysaccharide Biosynthesis Protein SpsA, Chain A"/>
    <property type="match status" value="1"/>
</dbReference>
<gene>
    <name evidence="6" type="ORF">ACFSQ0_02325</name>
</gene>
<name>A0ABW5SAW5_9FLAO</name>
<keyword evidence="2 6" id="KW-0328">Glycosyltransferase</keyword>
<evidence type="ECO:0000313" key="7">
    <source>
        <dbReference type="Proteomes" id="UP001597357"/>
    </source>
</evidence>
<proteinExistence type="inferred from homology"/>
<dbReference type="Proteomes" id="UP001597357">
    <property type="component" value="Unassembled WGS sequence"/>
</dbReference>
<dbReference type="EMBL" id="JBHULZ010000008">
    <property type="protein sequence ID" value="MFD2696816.1"/>
    <property type="molecule type" value="Genomic_DNA"/>
</dbReference>
<dbReference type="GO" id="GO:0016757">
    <property type="term" value="F:glycosyltransferase activity"/>
    <property type="evidence" value="ECO:0007669"/>
    <property type="project" value="UniProtKB-KW"/>
</dbReference>
<dbReference type="RefSeq" id="WP_379043544.1">
    <property type="nucleotide sequence ID" value="NZ_JBHULZ010000008.1"/>
</dbReference>
<dbReference type="PANTHER" id="PTHR43630">
    <property type="entry name" value="POLY-BETA-1,6-N-ACETYL-D-GLUCOSAMINE SYNTHASE"/>
    <property type="match status" value="1"/>
</dbReference>
<organism evidence="6 7">
    <name type="scientific">Mesonia sediminis</name>
    <dbReference type="NCBI Taxonomy" id="1703946"/>
    <lineage>
        <taxon>Bacteria</taxon>
        <taxon>Pseudomonadati</taxon>
        <taxon>Bacteroidota</taxon>
        <taxon>Flavobacteriia</taxon>
        <taxon>Flavobacteriales</taxon>
        <taxon>Flavobacteriaceae</taxon>
        <taxon>Mesonia</taxon>
    </lineage>
</organism>
<feature type="domain" description="Glycosyltransferase 2-like" evidence="5">
    <location>
        <begin position="39"/>
        <end position="207"/>
    </location>
</feature>
<protein>
    <submittedName>
        <fullName evidence="6">Glycosyltransferase</fullName>
        <ecNumber evidence="6">2.4.-.-</ecNumber>
    </submittedName>
</protein>
<dbReference type="InterPro" id="IPR029044">
    <property type="entry name" value="Nucleotide-diphossugar_trans"/>
</dbReference>
<keyword evidence="3 6" id="KW-0808">Transferase</keyword>
<reference evidence="7" key="1">
    <citation type="journal article" date="2019" name="Int. J. Syst. Evol. Microbiol.">
        <title>The Global Catalogue of Microorganisms (GCM) 10K type strain sequencing project: providing services to taxonomists for standard genome sequencing and annotation.</title>
        <authorList>
            <consortium name="The Broad Institute Genomics Platform"/>
            <consortium name="The Broad Institute Genome Sequencing Center for Infectious Disease"/>
            <person name="Wu L."/>
            <person name="Ma J."/>
        </authorList>
    </citation>
    <scope>NUCLEOTIDE SEQUENCE [LARGE SCALE GENOMIC DNA]</scope>
    <source>
        <strain evidence="7">KCTC 42255</strain>
    </source>
</reference>
<keyword evidence="4" id="KW-1133">Transmembrane helix</keyword>
<sequence>MIAISFFILYALVLIWLRHGVNQVKYRSKTSKTSSIRFSICIPMHNEAKNLPGLLKSILDLDYPQELYEIIFINDRSTDETASIITSFKKENPNHNIRLLHQEKAQQAPKKEALILAINASQFSYIATTDADVLLPKSWLKGFAHEISMNKAKLVVGPVTYLAGEGFLNQFQAHDYLSLQGVSLGSFGGGSILFCSAANMAYCKDSFLALGGFKNNLHISSGDDTFVLEKFKTSGLPIGYSLVYAEPVFTYPLKSWRDLFMQRVRWAAKNTHLNFGWNQLIGALVFIVNASLLILLILGGLFKISYIFLSGGLWVFKLLVDMAFLRATAKKIGVPFCSHKFIFSALVYPFFVVLIFLFSLKGGFNWKGKYYKR</sequence>
<dbReference type="SUPFAM" id="SSF53448">
    <property type="entry name" value="Nucleotide-diphospho-sugar transferases"/>
    <property type="match status" value="1"/>
</dbReference>
<feature type="transmembrane region" description="Helical" evidence="4">
    <location>
        <begin position="280"/>
        <end position="299"/>
    </location>
</feature>
<evidence type="ECO:0000313" key="6">
    <source>
        <dbReference type="EMBL" id="MFD2696816.1"/>
    </source>
</evidence>
<evidence type="ECO:0000256" key="3">
    <source>
        <dbReference type="ARBA" id="ARBA00022679"/>
    </source>
</evidence>
<accession>A0ABW5SAW5</accession>
<feature type="transmembrane region" description="Helical" evidence="4">
    <location>
        <begin position="306"/>
        <end position="329"/>
    </location>
</feature>
<evidence type="ECO:0000256" key="2">
    <source>
        <dbReference type="ARBA" id="ARBA00022676"/>
    </source>
</evidence>
<dbReference type="PANTHER" id="PTHR43630:SF1">
    <property type="entry name" value="POLY-BETA-1,6-N-ACETYL-D-GLUCOSAMINE SYNTHASE"/>
    <property type="match status" value="1"/>
</dbReference>
<keyword evidence="4" id="KW-0812">Transmembrane</keyword>
<evidence type="ECO:0000259" key="5">
    <source>
        <dbReference type="Pfam" id="PF00535"/>
    </source>
</evidence>
<feature type="transmembrane region" description="Helical" evidence="4">
    <location>
        <begin position="341"/>
        <end position="364"/>
    </location>
</feature>